<proteinExistence type="inferred from homology"/>
<keyword evidence="7" id="KW-0479">Metal-binding</keyword>
<evidence type="ECO:0000256" key="15">
    <source>
        <dbReference type="SAM" id="SignalP"/>
    </source>
</evidence>
<dbReference type="SUPFAM" id="SSF53187">
    <property type="entry name" value="Zn-dependent exopeptidases"/>
    <property type="match status" value="1"/>
</dbReference>
<feature type="signal peptide" evidence="15">
    <location>
        <begin position="1"/>
        <end position="19"/>
    </location>
</feature>
<dbReference type="FunFam" id="3.40.630.10:FF:000040">
    <property type="entry name" value="zinc carboxypeptidase"/>
    <property type="match status" value="1"/>
</dbReference>
<dbReference type="PROSITE" id="PS00132">
    <property type="entry name" value="CARBOXYPEPT_ZN_1"/>
    <property type="match status" value="1"/>
</dbReference>
<feature type="chain" id="PRO_5012329407" evidence="15">
    <location>
        <begin position="20"/>
        <end position="417"/>
    </location>
</feature>
<dbReference type="GO" id="GO:0004181">
    <property type="term" value="F:metallocarboxypeptidase activity"/>
    <property type="evidence" value="ECO:0007669"/>
    <property type="project" value="InterPro"/>
</dbReference>
<dbReference type="PANTHER" id="PTHR11705">
    <property type="entry name" value="PROTEASE FAMILY M14 CARBOXYPEPTIDASE A,B"/>
    <property type="match status" value="1"/>
</dbReference>
<organism evidence="17 18">
    <name type="scientific">Mizuhopecten yessoensis</name>
    <name type="common">Japanese scallop</name>
    <name type="synonym">Patinopecten yessoensis</name>
    <dbReference type="NCBI Taxonomy" id="6573"/>
    <lineage>
        <taxon>Eukaryota</taxon>
        <taxon>Metazoa</taxon>
        <taxon>Spiralia</taxon>
        <taxon>Lophotrochozoa</taxon>
        <taxon>Mollusca</taxon>
        <taxon>Bivalvia</taxon>
        <taxon>Autobranchia</taxon>
        <taxon>Pteriomorphia</taxon>
        <taxon>Pectinida</taxon>
        <taxon>Pectinoidea</taxon>
        <taxon>Pectinidae</taxon>
        <taxon>Mizuhopecten</taxon>
    </lineage>
</organism>
<reference evidence="17 18" key="1">
    <citation type="journal article" date="2017" name="Nat. Ecol. Evol.">
        <title>Scallop genome provides insights into evolution of bilaterian karyotype and development.</title>
        <authorList>
            <person name="Wang S."/>
            <person name="Zhang J."/>
            <person name="Jiao W."/>
            <person name="Li J."/>
            <person name="Xun X."/>
            <person name="Sun Y."/>
            <person name="Guo X."/>
            <person name="Huan P."/>
            <person name="Dong B."/>
            <person name="Zhang L."/>
            <person name="Hu X."/>
            <person name="Sun X."/>
            <person name="Wang J."/>
            <person name="Zhao C."/>
            <person name="Wang Y."/>
            <person name="Wang D."/>
            <person name="Huang X."/>
            <person name="Wang R."/>
            <person name="Lv J."/>
            <person name="Li Y."/>
            <person name="Zhang Z."/>
            <person name="Liu B."/>
            <person name="Lu W."/>
            <person name="Hui Y."/>
            <person name="Liang J."/>
            <person name="Zhou Z."/>
            <person name="Hou R."/>
            <person name="Li X."/>
            <person name="Liu Y."/>
            <person name="Li H."/>
            <person name="Ning X."/>
            <person name="Lin Y."/>
            <person name="Zhao L."/>
            <person name="Xing Q."/>
            <person name="Dou J."/>
            <person name="Li Y."/>
            <person name="Mao J."/>
            <person name="Guo H."/>
            <person name="Dou H."/>
            <person name="Li T."/>
            <person name="Mu C."/>
            <person name="Jiang W."/>
            <person name="Fu Q."/>
            <person name="Fu X."/>
            <person name="Miao Y."/>
            <person name="Liu J."/>
            <person name="Yu Q."/>
            <person name="Li R."/>
            <person name="Liao H."/>
            <person name="Li X."/>
            <person name="Kong Y."/>
            <person name="Jiang Z."/>
            <person name="Chourrout D."/>
            <person name="Li R."/>
            <person name="Bao Z."/>
        </authorList>
    </citation>
    <scope>NUCLEOTIDE SEQUENCE [LARGE SCALE GENOMIC DNA]</scope>
    <source>
        <strain evidence="17 18">PY_sf001</strain>
    </source>
</reference>
<dbReference type="EMBL" id="NEDP02000731">
    <property type="protein sequence ID" value="OWF55235.1"/>
    <property type="molecule type" value="Genomic_DNA"/>
</dbReference>
<dbReference type="PROSITE" id="PS52035">
    <property type="entry name" value="PEPTIDASE_M14"/>
    <property type="match status" value="1"/>
</dbReference>
<evidence type="ECO:0000256" key="9">
    <source>
        <dbReference type="ARBA" id="ARBA00022801"/>
    </source>
</evidence>
<dbReference type="Proteomes" id="UP000242188">
    <property type="component" value="Unassembled WGS sequence"/>
</dbReference>
<dbReference type="AlphaFoldDB" id="A0A210R2S0"/>
<keyword evidence="11" id="KW-0482">Metalloprotease</keyword>
<evidence type="ECO:0000256" key="10">
    <source>
        <dbReference type="ARBA" id="ARBA00022833"/>
    </source>
</evidence>
<evidence type="ECO:0000313" key="18">
    <source>
        <dbReference type="Proteomes" id="UP000242188"/>
    </source>
</evidence>
<sequence length="417" mass="47177">MKILAGTALLCAVAVLALAEKVRFDGHKVLKVVPRTARNVHDIAKMENEFKLDFWHFPKYTNDSFHVKVGPHTLEPFLSKLRHMEADFSVWIDDVQSLVDLEDRQRRNRRAVQIADPLNEYLKLDQITEYVENKALGHTNMHLSYLPNKTYENRDIQVVKIVSQNGEASKSIFIDCGIHAREWISPAFCLFAIDKLLSGESSDLLDKYNWHIVPVLNPDGYHHTHTTDRLWRKNRALNRNTNNCRGVDLNRNFGYGYNPAIGGSTSICSDIYTGTKAFSEQESDGLQRYILDNQDQNFVSYLTVHSYGQMWLHPWGYTSVLPDDVEDLTIAGNIAKTALGSVNGTVYEVGSSTQVLYSAAGGSDDWAKGGANIKFSYTLELRDTGRYGFVLPVSYIERTVIETWAGVRAMADHIFGF</sequence>
<comment type="cofactor">
    <cofactor evidence="1">
        <name>Zn(2+)</name>
        <dbReference type="ChEBI" id="CHEBI:29105"/>
    </cofactor>
</comment>
<evidence type="ECO:0000256" key="3">
    <source>
        <dbReference type="ARBA" id="ARBA00005988"/>
    </source>
</evidence>
<evidence type="ECO:0000256" key="1">
    <source>
        <dbReference type="ARBA" id="ARBA00001947"/>
    </source>
</evidence>
<evidence type="ECO:0000259" key="16">
    <source>
        <dbReference type="PROSITE" id="PS52035"/>
    </source>
</evidence>
<keyword evidence="8 15" id="KW-0732">Signal</keyword>
<evidence type="ECO:0000256" key="5">
    <source>
        <dbReference type="ARBA" id="ARBA00022645"/>
    </source>
</evidence>
<dbReference type="GO" id="GO:0008270">
    <property type="term" value="F:zinc ion binding"/>
    <property type="evidence" value="ECO:0007669"/>
    <property type="project" value="InterPro"/>
</dbReference>
<accession>A0A210R2S0</accession>
<evidence type="ECO:0000256" key="11">
    <source>
        <dbReference type="ARBA" id="ARBA00023049"/>
    </source>
</evidence>
<dbReference type="InterPro" id="IPR036990">
    <property type="entry name" value="M14A-like_propep"/>
</dbReference>
<dbReference type="OrthoDB" id="3626597at2759"/>
<keyword evidence="5 17" id="KW-0121">Carboxypeptidase</keyword>
<evidence type="ECO:0000256" key="2">
    <source>
        <dbReference type="ARBA" id="ARBA00004613"/>
    </source>
</evidence>
<keyword evidence="10" id="KW-0862">Zinc</keyword>
<dbReference type="CDD" id="cd03860">
    <property type="entry name" value="M14_CP_A-B_like"/>
    <property type="match status" value="1"/>
</dbReference>
<evidence type="ECO:0000256" key="6">
    <source>
        <dbReference type="ARBA" id="ARBA00022670"/>
    </source>
</evidence>
<dbReference type="InterPro" id="IPR000834">
    <property type="entry name" value="Peptidase_M14"/>
</dbReference>
<keyword evidence="12" id="KW-1015">Disulfide bond</keyword>
<keyword evidence="6" id="KW-0645">Protease</keyword>
<evidence type="ECO:0000256" key="8">
    <source>
        <dbReference type="ARBA" id="ARBA00022729"/>
    </source>
</evidence>
<evidence type="ECO:0000256" key="13">
    <source>
        <dbReference type="ARBA" id="ARBA00057299"/>
    </source>
</evidence>
<dbReference type="GO" id="GO:0006508">
    <property type="term" value="P:proteolysis"/>
    <property type="evidence" value="ECO:0007669"/>
    <property type="project" value="UniProtKB-KW"/>
</dbReference>
<feature type="domain" description="Peptidase M14" evidence="16">
    <location>
        <begin position="120"/>
        <end position="414"/>
    </location>
</feature>
<comment type="function">
    <text evidence="13">Involved in the digestion of the blood meal.</text>
</comment>
<evidence type="ECO:0000256" key="4">
    <source>
        <dbReference type="ARBA" id="ARBA00022525"/>
    </source>
</evidence>
<feature type="active site" description="Proton donor/acceptor" evidence="14">
    <location>
        <position position="380"/>
    </location>
</feature>
<comment type="caution">
    <text evidence="17">The sequence shown here is derived from an EMBL/GenBank/DDBJ whole genome shotgun (WGS) entry which is preliminary data.</text>
</comment>
<evidence type="ECO:0000313" key="17">
    <source>
        <dbReference type="EMBL" id="OWF55235.1"/>
    </source>
</evidence>
<dbReference type="GO" id="GO:0005615">
    <property type="term" value="C:extracellular space"/>
    <property type="evidence" value="ECO:0007669"/>
    <property type="project" value="TreeGrafter"/>
</dbReference>
<dbReference type="Pfam" id="PF02244">
    <property type="entry name" value="Propep_M14"/>
    <property type="match status" value="1"/>
</dbReference>
<protein>
    <submittedName>
        <fullName evidence="17">Carboxypeptidase B</fullName>
    </submittedName>
</protein>
<keyword evidence="18" id="KW-1185">Reference proteome</keyword>
<evidence type="ECO:0000256" key="12">
    <source>
        <dbReference type="ARBA" id="ARBA00023157"/>
    </source>
</evidence>
<dbReference type="Gene3D" id="3.30.70.340">
    <property type="entry name" value="Metallocarboxypeptidase-like"/>
    <property type="match status" value="1"/>
</dbReference>
<evidence type="ECO:0000256" key="7">
    <source>
        <dbReference type="ARBA" id="ARBA00022723"/>
    </source>
</evidence>
<gene>
    <name evidence="17" type="ORF">KP79_PYT13711</name>
</gene>
<dbReference type="Pfam" id="PF00246">
    <property type="entry name" value="Peptidase_M14"/>
    <property type="match status" value="1"/>
</dbReference>
<keyword evidence="4" id="KW-0964">Secreted</keyword>
<dbReference type="InterPro" id="IPR057246">
    <property type="entry name" value="CARBOXYPEPT_ZN_1"/>
</dbReference>
<dbReference type="Gene3D" id="3.40.630.10">
    <property type="entry name" value="Zn peptidases"/>
    <property type="match status" value="1"/>
</dbReference>
<dbReference type="InterPro" id="IPR003146">
    <property type="entry name" value="M14A_act_pep"/>
</dbReference>
<comment type="similarity">
    <text evidence="3 14">Belongs to the peptidase M14 family.</text>
</comment>
<dbReference type="SUPFAM" id="SSF54897">
    <property type="entry name" value="Protease propeptides/inhibitors"/>
    <property type="match status" value="1"/>
</dbReference>
<keyword evidence="9" id="KW-0378">Hydrolase</keyword>
<dbReference type="PRINTS" id="PR00765">
    <property type="entry name" value="CRBOXYPTASEA"/>
</dbReference>
<dbReference type="SMART" id="SM00631">
    <property type="entry name" value="Zn_pept"/>
    <property type="match status" value="1"/>
</dbReference>
<dbReference type="PANTHER" id="PTHR11705:SF140">
    <property type="entry name" value="FI02848P-RELATED"/>
    <property type="match status" value="1"/>
</dbReference>
<evidence type="ECO:0000256" key="14">
    <source>
        <dbReference type="PROSITE-ProRule" id="PRU01379"/>
    </source>
</evidence>
<comment type="subcellular location">
    <subcellularLocation>
        <location evidence="2">Secreted</location>
    </subcellularLocation>
</comment>
<name>A0A210R2S0_MIZYE</name>